<dbReference type="PANTHER" id="PTHR30383:SF5">
    <property type="entry name" value="SGNH HYDROLASE-TYPE ESTERASE DOMAIN-CONTAINING PROTEIN"/>
    <property type="match status" value="1"/>
</dbReference>
<dbReference type="InterPro" id="IPR013830">
    <property type="entry name" value="SGNH_hydro"/>
</dbReference>
<feature type="domain" description="SGNH hydrolase-type esterase" evidence="1">
    <location>
        <begin position="421"/>
        <end position="585"/>
    </location>
</feature>
<gene>
    <name evidence="4" type="ORF">ABR189_28440</name>
</gene>
<evidence type="ECO:0000313" key="4">
    <source>
        <dbReference type="EMBL" id="MET7001346.1"/>
    </source>
</evidence>
<dbReference type="Gene3D" id="2.60.120.260">
    <property type="entry name" value="Galactose-binding domain-like"/>
    <property type="match status" value="1"/>
</dbReference>
<comment type="caution">
    <text evidence="4">The sequence shown here is derived from an EMBL/GenBank/DDBJ whole genome shotgun (WGS) entry which is preliminary data.</text>
</comment>
<sequence length="596" mass="66378">MIFLWDYPRIKYVAGQVMKRKTNIFLLLLLTMVYGLPAVAQTTKWWNPATNAFPVISGQAWPAEVTQPYDRLPARAEKEVTSHVWYLSHQAAGLAIRFSANAPTITVRYTVKGDLAMPHMPSTGVSGVDLYAINKHGGWEWTAGGYSFKDTITYNFINLGTDTREYRLYLPLYNNVSWMEIGVPDNATFKPIPARKEKPIVIYGTSIAQGGCASRPGLAWTAFLERMMDREVINLGFSGNGKLDPPVADLLTEIDAKIYVLDCLPNLAAADVKERVIKTVQTLRKKRPAVPILLADHSGESIHSLNTAMEEIFSNANKALREAYTALKAMNISNLYLLPAAEMNIGREGTVDGVHPNDIGMERYAIAYEKAIRKILHETIDTSFSTTQPCRQNRDAGTYDWESRHNELLTANKQSAPKVVFLGNSITHYWGGEPKAPIARSEDSWQKMLAPLGVRNFGFGNDRIENVLWRIYHDELDGFDASHVVMLIGTNNLAHNTDKEIIAGLRLLVTGIQQRQPKAKILLSGLLPRTGMETRITNINKAIAMLARPLGVTYIQPGKVFTLPNGKIDTRLFSDGLHPNDAGYQKLAAYLAPLLK</sequence>
<protein>
    <submittedName>
        <fullName evidence="4">SGNH/GDSL hydrolase family protein</fullName>
    </submittedName>
</protein>
<dbReference type="InterPro" id="IPR036514">
    <property type="entry name" value="SGNH_hydro_sf"/>
</dbReference>
<dbReference type="InterPro" id="IPR051532">
    <property type="entry name" value="Ester_Hydrolysis_Enzymes"/>
</dbReference>
<name>A0ABV2TE83_9BACT</name>
<dbReference type="InterPro" id="IPR032740">
    <property type="entry name" value="GxDLY"/>
</dbReference>
<evidence type="ECO:0000259" key="1">
    <source>
        <dbReference type="Pfam" id="PF13472"/>
    </source>
</evidence>
<dbReference type="GO" id="GO:0016787">
    <property type="term" value="F:hydrolase activity"/>
    <property type="evidence" value="ECO:0007669"/>
    <property type="project" value="UniProtKB-KW"/>
</dbReference>
<organism evidence="4 5">
    <name type="scientific">Chitinophaga defluvii</name>
    <dbReference type="NCBI Taxonomy" id="3163343"/>
    <lineage>
        <taxon>Bacteria</taxon>
        <taxon>Pseudomonadati</taxon>
        <taxon>Bacteroidota</taxon>
        <taxon>Chitinophagia</taxon>
        <taxon>Chitinophagales</taxon>
        <taxon>Chitinophagaceae</taxon>
        <taxon>Chitinophaga</taxon>
    </lineage>
</organism>
<dbReference type="SUPFAM" id="SSF52266">
    <property type="entry name" value="SGNH hydrolase"/>
    <property type="match status" value="2"/>
</dbReference>
<feature type="domain" description="SGNH hydrolase-type esterase" evidence="2">
    <location>
        <begin position="197"/>
        <end position="373"/>
    </location>
</feature>
<dbReference type="RefSeq" id="WP_354663915.1">
    <property type="nucleotide sequence ID" value="NZ_JBEXAC010000003.1"/>
</dbReference>
<dbReference type="Proteomes" id="UP001549749">
    <property type="component" value="Unassembled WGS sequence"/>
</dbReference>
<keyword evidence="4" id="KW-0378">Hydrolase</keyword>
<accession>A0ABV2TE83</accession>
<proteinExistence type="predicted"/>
<feature type="domain" description="SGNH hydrolase-type esterase N-terminal" evidence="3">
    <location>
        <begin position="44"/>
        <end position="189"/>
    </location>
</feature>
<keyword evidence="5" id="KW-1185">Reference proteome</keyword>
<dbReference type="PANTHER" id="PTHR30383">
    <property type="entry name" value="THIOESTERASE 1/PROTEASE 1/LYSOPHOSPHOLIPASE L1"/>
    <property type="match status" value="1"/>
</dbReference>
<dbReference type="Pfam" id="PF13472">
    <property type="entry name" value="Lipase_GDSL_2"/>
    <property type="match status" value="1"/>
</dbReference>
<evidence type="ECO:0000259" key="2">
    <source>
        <dbReference type="Pfam" id="PF14606"/>
    </source>
</evidence>
<dbReference type="Pfam" id="PF14607">
    <property type="entry name" value="GxDLY"/>
    <property type="match status" value="1"/>
</dbReference>
<dbReference type="Pfam" id="PF14606">
    <property type="entry name" value="Lipase_GDSL_3"/>
    <property type="match status" value="1"/>
</dbReference>
<dbReference type="Gene3D" id="3.40.50.1110">
    <property type="entry name" value="SGNH hydrolase"/>
    <property type="match status" value="2"/>
</dbReference>
<evidence type="ECO:0000313" key="5">
    <source>
        <dbReference type="Proteomes" id="UP001549749"/>
    </source>
</evidence>
<dbReference type="EMBL" id="JBEXAC010000003">
    <property type="protein sequence ID" value="MET7001346.1"/>
    <property type="molecule type" value="Genomic_DNA"/>
</dbReference>
<reference evidence="4 5" key="1">
    <citation type="submission" date="2024-06" db="EMBL/GenBank/DDBJ databases">
        <title>Chitinophaga defluvii sp. nov., isolated from municipal sewage.</title>
        <authorList>
            <person name="Zhang L."/>
        </authorList>
    </citation>
    <scope>NUCLEOTIDE SEQUENCE [LARGE SCALE GENOMIC DNA]</scope>
    <source>
        <strain evidence="4 5">H8</strain>
    </source>
</reference>
<evidence type="ECO:0000259" key="3">
    <source>
        <dbReference type="Pfam" id="PF14607"/>
    </source>
</evidence>